<protein>
    <submittedName>
        <fullName evidence="4">Uncharacterized protein</fullName>
    </submittedName>
</protein>
<dbReference type="SUPFAM" id="SSF103647">
    <property type="entry name" value="TSP type-3 repeat"/>
    <property type="match status" value="4"/>
</dbReference>
<feature type="non-terminal residue" evidence="4">
    <location>
        <position position="1"/>
    </location>
</feature>
<feature type="domain" description="H-type lectin" evidence="2">
    <location>
        <begin position="251"/>
        <end position="305"/>
    </location>
</feature>
<dbReference type="InterPro" id="IPR019019">
    <property type="entry name" value="H-type_lectin_domain"/>
</dbReference>
<feature type="domain" description="GH29D-like beta-sandwich" evidence="3">
    <location>
        <begin position="83"/>
        <end position="136"/>
    </location>
</feature>
<dbReference type="EMBL" id="VOLQ01000001">
    <property type="protein sequence ID" value="TWX72425.1"/>
    <property type="molecule type" value="Genomic_DNA"/>
</dbReference>
<accession>A0A5C6QTH6</accession>
<dbReference type="InterPro" id="IPR037221">
    <property type="entry name" value="H-type_lectin_dom_sf"/>
</dbReference>
<feature type="region of interest" description="Disordered" evidence="1">
    <location>
        <begin position="1151"/>
        <end position="1175"/>
    </location>
</feature>
<name>A0A5C6QTH6_9GAMM</name>
<dbReference type="GO" id="GO:0005509">
    <property type="term" value="F:calcium ion binding"/>
    <property type="evidence" value="ECO:0007669"/>
    <property type="project" value="InterPro"/>
</dbReference>
<dbReference type="Proteomes" id="UP000321917">
    <property type="component" value="Unassembled WGS sequence"/>
</dbReference>
<dbReference type="SUPFAM" id="SSF141086">
    <property type="entry name" value="Agglutinin HPA-like"/>
    <property type="match status" value="1"/>
</dbReference>
<dbReference type="PANTHER" id="PTHR10199">
    <property type="entry name" value="THROMBOSPONDIN"/>
    <property type="match status" value="1"/>
</dbReference>
<dbReference type="NCBIfam" id="NF041766">
    <property type="entry name" value="choice_anch_U"/>
    <property type="match status" value="1"/>
</dbReference>
<dbReference type="SUPFAM" id="SSF49299">
    <property type="entry name" value="PKD domain"/>
    <property type="match status" value="1"/>
</dbReference>
<feature type="compositionally biased region" description="Acidic residues" evidence="1">
    <location>
        <begin position="763"/>
        <end position="785"/>
    </location>
</feature>
<dbReference type="Pfam" id="PF22352">
    <property type="entry name" value="K319L-like_PKD"/>
    <property type="match status" value="2"/>
</dbReference>
<dbReference type="GO" id="GO:0030246">
    <property type="term" value="F:carbohydrate binding"/>
    <property type="evidence" value="ECO:0007669"/>
    <property type="project" value="InterPro"/>
</dbReference>
<dbReference type="InterPro" id="IPR018247">
    <property type="entry name" value="EF_Hand_1_Ca_BS"/>
</dbReference>
<dbReference type="Gene3D" id="4.10.1080.10">
    <property type="entry name" value="TSP type-3 repeat"/>
    <property type="match status" value="3"/>
</dbReference>
<dbReference type="Pfam" id="PF09458">
    <property type="entry name" value="H_lectin"/>
    <property type="match status" value="1"/>
</dbReference>
<dbReference type="PROSITE" id="PS00018">
    <property type="entry name" value="EF_HAND_1"/>
    <property type="match status" value="1"/>
</dbReference>
<evidence type="ECO:0000259" key="3">
    <source>
        <dbReference type="Pfam" id="PF13290"/>
    </source>
</evidence>
<dbReference type="InterPro" id="IPR013783">
    <property type="entry name" value="Ig-like_fold"/>
</dbReference>
<feature type="compositionally biased region" description="Acidic residues" evidence="1">
    <location>
        <begin position="742"/>
        <end position="755"/>
    </location>
</feature>
<dbReference type="Gene3D" id="2.60.40.3010">
    <property type="match status" value="1"/>
</dbReference>
<dbReference type="RefSeq" id="WP_146829348.1">
    <property type="nucleotide sequence ID" value="NZ_VOLQ01000001.1"/>
</dbReference>
<feature type="compositionally biased region" description="Acidic residues" evidence="1">
    <location>
        <begin position="512"/>
        <end position="526"/>
    </location>
</feature>
<feature type="compositionally biased region" description="Acidic residues" evidence="1">
    <location>
        <begin position="536"/>
        <end position="555"/>
    </location>
</feature>
<dbReference type="InterPro" id="IPR035986">
    <property type="entry name" value="PKD_dom_sf"/>
</dbReference>
<feature type="region of interest" description="Disordered" evidence="1">
    <location>
        <begin position="430"/>
        <end position="660"/>
    </location>
</feature>
<dbReference type="Pfam" id="PF13290">
    <property type="entry name" value="CHB_HEX_C_1"/>
    <property type="match status" value="1"/>
</dbReference>
<sequence length="1582" mass="167149">ALVAKNNWWGVDDSAEINAGTNPKALSFIYDGNTSSGAGKVNYAGWLSFSIQDQTPPVTTLSSTSILSPLSFEITLSCNDDIGGVSSGCSQTYYTNDGSEPTTNSTMYESSITLSETSVIKFFSVDIAGHQEAITSKRFYIGDTDSKEAMRIGEFSISSQEATKDFSTVIPDPVILLGAPTFKDSGAGVAKITSITENSVTALFSEWESQDGVHAEESVPYAALTKGKYLLDNGDEFEVGNIKLSSIQQWQNVSFENPFSATPQVFLTSQSNSNDKVFNLLSYDITNTGFSAKLVEQENNTVSDYSEVIGYLAYYKNELNPIEQSVPLVTSSTLEVNSDWTSIDTFAISLQEDTSFDEELVHTSELISIVNINGTFLFQQVGELESDTSSLRRSNLDTDLDGFVDVLDTDDDNDTVIDADDAFPLDAAESVDTDLDGIGNNADTDDDNDGVVDGTDAFPLDATESLDTDGDGIGNNTDTDDDGDGTNDDEDALPLDPGEKLDTDGDGVGNNTDDDDDGDGVLDGEDAFPLNANEFADFDSDGFGDNSDTDDDNDNVADTLDAFPFDATESVDTDSDGTGNNADTDDDNDSVLDDSDAFPLDATESVDTDLDGIGNNADTDDDNDSVLDTNDGFPLDASESVDTDLDGTGNNADTDDDNDGVADSADAFPLDATETIDTDLDGIGNSADTDDDGDGFIDTDEVAAETDPLNNESIPTDNDGDFISDFTDTDDDNDGVLDVDDAFPLDGTESVDTDLDGIGNNADIDDDNDGIIDEDDSAPLDDSLGDNEPPVFIELSDVTFEATGTTTDVELVVPEVTDNNLNAPTVVSDYSDALSLGTHEVTWTATDFAGNVTTAIQLVIIVDTTVAMFDELQIQTLTAIGILSDVSDAINNVQAYDLVDGNINAVVIGDTLYPSGAHLVPVSATDSSGNIAETEVDVHINPLVELSQSRKVEPGATVVLPVTLSGNAAVYPVGVTYTLMKSGSIVKTNELSIAENISGVITIEIPNDALNGDVYAVAITSANNAALGFVTSIQLTVDQTNFTPTLILVTQQNDKKISVVDGQSGIVTVKAFVHDINVNDIHDITWSSLNNTLVDLNTDSLISTFEFSPDGLTSDTYQLTVNVSESNTSELYSISVDKNIVVDASLPPLDINTDSDNDGISDADEGYSDSDNDGISDYLDIDDNPSRLPIDDSTAAMQTVSGLSLSLGDIVTTSGGATAANATVNVNNISNDEHFTTLSTITNFNVSGLTEAGQSVPIVIPLANGKTIPEGSIYRKYSNSKGWFDFVVDSNNGVYSALTDEDGNCPYPLSTQYQQGLTAGNNCIQLLIKDGGENDADGLANGMIKDPGALTSQFTNQAPVIVVNTDETVNEGSVVTLDASATTDAENDVLTYLWVQLTGPTVELSGQDTGILSFTAPQVSNDEFLTFELTVNDGQDSSATEVNVLVLQVNVAPTVSIDSHASSYDEGTTISLTATGADEDNDALSYQWEQTTGPAVTLSGASNITVTFTAPAVSSDQSFEFKVTVSDGVDAISKTTTVTVNNVATVTPLVTPPKESGGGSMGWILIVMSFGLFRRQLIKRAA</sequence>
<evidence type="ECO:0000313" key="4">
    <source>
        <dbReference type="EMBL" id="TWX72425.1"/>
    </source>
</evidence>
<feature type="region of interest" description="Disordered" evidence="1">
    <location>
        <begin position="742"/>
        <end position="785"/>
    </location>
</feature>
<feature type="compositionally biased region" description="Acidic residues" evidence="1">
    <location>
        <begin position="583"/>
        <end position="596"/>
    </location>
</feature>
<proteinExistence type="predicted"/>
<dbReference type="Gene3D" id="2.60.40.2080">
    <property type="match status" value="1"/>
</dbReference>
<evidence type="ECO:0000313" key="5">
    <source>
        <dbReference type="Proteomes" id="UP000321917"/>
    </source>
</evidence>
<gene>
    <name evidence="4" type="ORF">ESZ27_01035</name>
</gene>
<dbReference type="Gene3D" id="2.60.40.10">
    <property type="entry name" value="Immunoglobulins"/>
    <property type="match status" value="1"/>
</dbReference>
<dbReference type="GO" id="GO:0007155">
    <property type="term" value="P:cell adhesion"/>
    <property type="evidence" value="ECO:0007669"/>
    <property type="project" value="InterPro"/>
</dbReference>
<evidence type="ECO:0000259" key="2">
    <source>
        <dbReference type="Pfam" id="PF09458"/>
    </source>
</evidence>
<feature type="compositionally biased region" description="Acidic residues" evidence="1">
    <location>
        <begin position="1153"/>
        <end position="1175"/>
    </location>
</feature>
<evidence type="ECO:0000256" key="1">
    <source>
        <dbReference type="SAM" id="MobiDB-lite"/>
    </source>
</evidence>
<reference evidence="4 5" key="1">
    <citation type="submission" date="2019-07" db="EMBL/GenBank/DDBJ databases">
        <title>Genomes of sea-ice associated Colwellia species.</title>
        <authorList>
            <person name="Bowman J.P."/>
        </authorList>
    </citation>
    <scope>NUCLEOTIDE SEQUENCE [LARGE SCALE GENOMIC DNA]</scope>
    <source>
        <strain evidence="4 5">IC036</strain>
    </source>
</reference>
<dbReference type="InterPro" id="IPR053784">
    <property type="entry name" value="Choice_anch_U_dom"/>
</dbReference>
<comment type="caution">
    <text evidence="4">The sequence shown here is derived from an EMBL/GenBank/DDBJ whole genome shotgun (WGS) entry which is preliminary data.</text>
</comment>
<organism evidence="4 5">
    <name type="scientific">Colwellia hornerae</name>
    <dbReference type="NCBI Taxonomy" id="89402"/>
    <lineage>
        <taxon>Bacteria</taxon>
        <taxon>Pseudomonadati</taxon>
        <taxon>Pseudomonadota</taxon>
        <taxon>Gammaproteobacteria</taxon>
        <taxon>Alteromonadales</taxon>
        <taxon>Colwelliaceae</taxon>
        <taxon>Colwellia</taxon>
    </lineage>
</organism>
<dbReference type="InterPro" id="IPR059177">
    <property type="entry name" value="GH29D-like_dom"/>
</dbReference>
<dbReference type="InterPro" id="IPR028974">
    <property type="entry name" value="TSP_type-3_rpt"/>
</dbReference>
<feature type="compositionally biased region" description="Acidic residues" evidence="1">
    <location>
        <begin position="478"/>
        <end position="493"/>
    </location>
</feature>